<dbReference type="AlphaFoldDB" id="A0A238D637"/>
<dbReference type="InterPro" id="IPR032314">
    <property type="entry name" value="DUF4845"/>
</dbReference>
<evidence type="ECO:0000256" key="1">
    <source>
        <dbReference type="SAM" id="Phobius"/>
    </source>
</evidence>
<gene>
    <name evidence="2" type="ORF">THIARS_70272</name>
</gene>
<evidence type="ECO:0000313" key="3">
    <source>
        <dbReference type="Proteomes" id="UP000214566"/>
    </source>
</evidence>
<dbReference type="Pfam" id="PF16137">
    <property type="entry name" value="DUF4845"/>
    <property type="match status" value="1"/>
</dbReference>
<organism evidence="2 3">
    <name type="scientific">Thiomonas delicata</name>
    <name type="common">Thiomonas cuprina</name>
    <dbReference type="NCBI Taxonomy" id="364030"/>
    <lineage>
        <taxon>Bacteria</taxon>
        <taxon>Pseudomonadati</taxon>
        <taxon>Pseudomonadota</taxon>
        <taxon>Betaproteobacteria</taxon>
        <taxon>Burkholderiales</taxon>
        <taxon>Thiomonas</taxon>
    </lineage>
</organism>
<dbReference type="RefSeq" id="WP_342747753.1">
    <property type="nucleotide sequence ID" value="NZ_LT592171.1"/>
</dbReference>
<keyword evidence="1" id="KW-1133">Transmembrane helix</keyword>
<reference evidence="2 3" key="1">
    <citation type="submission" date="2016-06" db="EMBL/GenBank/DDBJ databases">
        <authorList>
            <person name="Kjaerup R.B."/>
            <person name="Dalgaard T.S."/>
            <person name="Juul-Madsen H.R."/>
        </authorList>
    </citation>
    <scope>NUCLEOTIDE SEQUENCE [LARGE SCALE GENOMIC DNA]</scope>
    <source>
        <strain evidence="2 3">DSM 16361</strain>
    </source>
</reference>
<keyword evidence="3" id="KW-1185">Reference proteome</keyword>
<accession>A0A238D637</accession>
<name>A0A238D637_THIDL</name>
<evidence type="ECO:0008006" key="4">
    <source>
        <dbReference type="Google" id="ProtNLM"/>
    </source>
</evidence>
<keyword evidence="1" id="KW-0472">Membrane</keyword>
<sequence length="137" mass="14943">MSAEPWGADSFWFRISNEVLFMTRATQQRGITLIGLLFWGAIIAFLVVVGMQAVPAVQESFAIQRAVDKAAKAGPTVGDIRTAFDKTASVDYISTLSGKDLDITKVNGQVVVSYAYNKEIHLFGPAYLLLKFAGKSH</sequence>
<feature type="transmembrane region" description="Helical" evidence="1">
    <location>
        <begin position="31"/>
        <end position="54"/>
    </location>
</feature>
<protein>
    <recommendedName>
        <fullName evidence="4">Transmembrane protein</fullName>
    </recommendedName>
</protein>
<keyword evidence="1" id="KW-0812">Transmembrane</keyword>
<dbReference type="Proteomes" id="UP000214566">
    <property type="component" value="Unassembled WGS sequence"/>
</dbReference>
<proteinExistence type="predicted"/>
<dbReference type="EMBL" id="FLMQ01000056">
    <property type="protein sequence ID" value="SBP88652.1"/>
    <property type="molecule type" value="Genomic_DNA"/>
</dbReference>
<evidence type="ECO:0000313" key="2">
    <source>
        <dbReference type="EMBL" id="SBP88652.1"/>
    </source>
</evidence>